<dbReference type="SUPFAM" id="SSF55874">
    <property type="entry name" value="ATPase domain of HSP90 chaperone/DNA topoisomerase II/histidine kinase"/>
    <property type="match status" value="1"/>
</dbReference>
<dbReference type="InterPro" id="IPR003594">
    <property type="entry name" value="HATPase_dom"/>
</dbReference>
<evidence type="ECO:0000256" key="2">
    <source>
        <dbReference type="ARBA" id="ARBA00004651"/>
    </source>
</evidence>
<organism evidence="11">
    <name type="scientific">hydrothermal vent metagenome</name>
    <dbReference type="NCBI Taxonomy" id="652676"/>
    <lineage>
        <taxon>unclassified sequences</taxon>
        <taxon>metagenomes</taxon>
        <taxon>ecological metagenomes</taxon>
    </lineage>
</organism>
<evidence type="ECO:0000256" key="9">
    <source>
        <dbReference type="SAM" id="Phobius"/>
    </source>
</evidence>
<feature type="domain" description="Histidine kinase" evidence="10">
    <location>
        <begin position="190"/>
        <end position="397"/>
    </location>
</feature>
<dbReference type="Gene3D" id="1.10.287.130">
    <property type="match status" value="1"/>
</dbReference>
<accession>A0A3B0UUT5</accession>
<evidence type="ECO:0000256" key="5">
    <source>
        <dbReference type="ARBA" id="ARBA00022679"/>
    </source>
</evidence>
<dbReference type="EMBL" id="UOEO01000250">
    <property type="protein sequence ID" value="VAW23884.1"/>
    <property type="molecule type" value="Genomic_DNA"/>
</dbReference>
<gene>
    <name evidence="11" type="ORF">MNBD_ALPHA12-163</name>
</gene>
<feature type="transmembrane region" description="Helical" evidence="9">
    <location>
        <begin position="134"/>
        <end position="153"/>
    </location>
</feature>
<dbReference type="SMART" id="SM00388">
    <property type="entry name" value="HisKA"/>
    <property type="match status" value="1"/>
</dbReference>
<dbReference type="InterPro" id="IPR050980">
    <property type="entry name" value="2C_sensor_his_kinase"/>
</dbReference>
<dbReference type="PROSITE" id="PS50109">
    <property type="entry name" value="HIS_KIN"/>
    <property type="match status" value="1"/>
</dbReference>
<dbReference type="GO" id="GO:0005886">
    <property type="term" value="C:plasma membrane"/>
    <property type="evidence" value="ECO:0007669"/>
    <property type="project" value="UniProtKB-SubCell"/>
</dbReference>
<reference evidence="11" key="1">
    <citation type="submission" date="2018-06" db="EMBL/GenBank/DDBJ databases">
        <authorList>
            <person name="Zhirakovskaya E."/>
        </authorList>
    </citation>
    <scope>NUCLEOTIDE SEQUENCE</scope>
</reference>
<dbReference type="GO" id="GO:0005524">
    <property type="term" value="F:ATP binding"/>
    <property type="evidence" value="ECO:0007669"/>
    <property type="project" value="UniProtKB-KW"/>
</dbReference>
<evidence type="ECO:0000256" key="4">
    <source>
        <dbReference type="ARBA" id="ARBA00022475"/>
    </source>
</evidence>
<feature type="transmembrane region" description="Helical" evidence="9">
    <location>
        <begin position="28"/>
        <end position="46"/>
    </location>
</feature>
<keyword evidence="9" id="KW-0812">Transmembrane</keyword>
<keyword evidence="6" id="KW-0547">Nucleotide-binding</keyword>
<dbReference type="GO" id="GO:0000155">
    <property type="term" value="F:phosphorelay sensor kinase activity"/>
    <property type="evidence" value="ECO:0007669"/>
    <property type="project" value="InterPro"/>
</dbReference>
<dbReference type="InterPro" id="IPR036097">
    <property type="entry name" value="HisK_dim/P_sf"/>
</dbReference>
<keyword evidence="4" id="KW-1003">Cell membrane</keyword>
<dbReference type="InterPro" id="IPR003661">
    <property type="entry name" value="HisK_dim/P_dom"/>
</dbReference>
<proteinExistence type="predicted"/>
<keyword evidence="7 11" id="KW-0418">Kinase</keyword>
<dbReference type="PANTHER" id="PTHR44936">
    <property type="entry name" value="SENSOR PROTEIN CREC"/>
    <property type="match status" value="1"/>
</dbReference>
<evidence type="ECO:0000259" key="10">
    <source>
        <dbReference type="PROSITE" id="PS50109"/>
    </source>
</evidence>
<dbReference type="InterPro" id="IPR036890">
    <property type="entry name" value="HATPase_C_sf"/>
</dbReference>
<dbReference type="Pfam" id="PF25323">
    <property type="entry name" value="6TM_PilS"/>
    <property type="match status" value="1"/>
</dbReference>
<sequence>MALVGQLVAVLFVANVLNYDFPLISALILIGLSALFNIALVLRFGVGHRPANDLAAAQLAFDSLQLGGLLWMTGGLENPFALLLLAPVSVSATTLPRRETFFIGALAILIASALAVFHLPVPWNSTTPLMLPDFYVVGIWTALLSGVVFIAAYTNRVAHEARQLADALSATELALSRQQQLSALDGLAAAAAHELGTPLSTIALAAKEMLCDVEKGPVRDDICLIIEQTARCRTILSRLRKLDDDDASSPFSAVLLSELIAELTRPFTHYGKTISISTSGTSDTEPVVVRNVGLLYGLGNLIENAVQFARTKVDIEAKWDAHQVFVVITDDGPGIAPDLLSRLGEPYLTTHAHHGIAKKPFKRRDDHGGLGLGVFIAQTLLMRSGASIEFSNSHMEGHARVQIQWRRSDIVLNETKESGAL</sequence>
<dbReference type="AlphaFoldDB" id="A0A3B0UUT5"/>
<feature type="transmembrane region" description="Helical" evidence="9">
    <location>
        <begin position="102"/>
        <end position="122"/>
    </location>
</feature>
<comment type="subcellular location">
    <subcellularLocation>
        <location evidence="2">Cell membrane</location>
        <topology evidence="2">Multi-pass membrane protein</topology>
    </subcellularLocation>
</comment>
<comment type="catalytic activity">
    <reaction evidence="1">
        <text>ATP + protein L-histidine = ADP + protein N-phospho-L-histidine.</text>
        <dbReference type="EC" id="2.7.13.3"/>
    </reaction>
</comment>
<dbReference type="InterPro" id="IPR005467">
    <property type="entry name" value="His_kinase_dom"/>
</dbReference>
<evidence type="ECO:0000256" key="7">
    <source>
        <dbReference type="ARBA" id="ARBA00022777"/>
    </source>
</evidence>
<dbReference type="SMART" id="SM00387">
    <property type="entry name" value="HATPase_c"/>
    <property type="match status" value="1"/>
</dbReference>
<keyword evidence="5 11" id="KW-0808">Transferase</keyword>
<evidence type="ECO:0000256" key="3">
    <source>
        <dbReference type="ARBA" id="ARBA00012438"/>
    </source>
</evidence>
<name>A0A3B0UUT5_9ZZZZ</name>
<keyword evidence="9" id="KW-0472">Membrane</keyword>
<dbReference type="NCBIfam" id="NF033792">
    <property type="entry name" value="ActS_PrrB_HisK"/>
    <property type="match status" value="1"/>
</dbReference>
<dbReference type="EC" id="2.7.13.3" evidence="3"/>
<evidence type="ECO:0000313" key="11">
    <source>
        <dbReference type="EMBL" id="VAW23884.1"/>
    </source>
</evidence>
<evidence type="ECO:0000256" key="6">
    <source>
        <dbReference type="ARBA" id="ARBA00022741"/>
    </source>
</evidence>
<dbReference type="Pfam" id="PF02518">
    <property type="entry name" value="HATPase_c"/>
    <property type="match status" value="1"/>
</dbReference>
<keyword evidence="8" id="KW-0067">ATP-binding</keyword>
<dbReference type="SUPFAM" id="SSF47384">
    <property type="entry name" value="Homodimeric domain of signal transducing histidine kinase"/>
    <property type="match status" value="1"/>
</dbReference>
<dbReference type="Gene3D" id="3.30.565.10">
    <property type="entry name" value="Histidine kinase-like ATPase, C-terminal domain"/>
    <property type="match status" value="1"/>
</dbReference>
<keyword evidence="9" id="KW-1133">Transmembrane helix</keyword>
<dbReference type="InterPro" id="IPR047770">
    <property type="entry name" value="RegB"/>
</dbReference>
<evidence type="ECO:0000256" key="1">
    <source>
        <dbReference type="ARBA" id="ARBA00000085"/>
    </source>
</evidence>
<protein>
    <recommendedName>
        <fullName evidence="3">histidine kinase</fullName>
        <ecNumber evidence="3">2.7.13.3</ecNumber>
    </recommendedName>
</protein>
<dbReference type="PANTHER" id="PTHR44936:SF10">
    <property type="entry name" value="SENSOR PROTEIN RSTB"/>
    <property type="match status" value="1"/>
</dbReference>
<evidence type="ECO:0000256" key="8">
    <source>
        <dbReference type="ARBA" id="ARBA00022840"/>
    </source>
</evidence>